<protein>
    <recommendedName>
        <fullName evidence="3">Reverse transcriptase domain-containing protein</fullName>
    </recommendedName>
</protein>
<reference evidence="1" key="1">
    <citation type="submission" date="2023-08" db="EMBL/GenBank/DDBJ databases">
        <authorList>
            <person name="Alioto T."/>
            <person name="Alioto T."/>
            <person name="Gomez Garrido J."/>
        </authorList>
    </citation>
    <scope>NUCLEOTIDE SEQUENCE</scope>
</reference>
<gene>
    <name evidence="1" type="ORF">OCTVUL_1B030396</name>
</gene>
<sequence>MLHEVLPDNLGADIRYRYDGGLFTLSRLRSKHLTHMQHISELQYVDGNAVRCHSKAELQQSLNNFAMAYHRFDLTVNIKKTKVLAQTAPNTILPDFDVTISDTPLKKTSISIKKVNHKLL</sequence>
<evidence type="ECO:0000313" key="1">
    <source>
        <dbReference type="EMBL" id="CAI9717623.1"/>
    </source>
</evidence>
<dbReference type="Proteomes" id="UP001162480">
    <property type="component" value="Chromosome 2"/>
</dbReference>
<evidence type="ECO:0000313" key="2">
    <source>
        <dbReference type="Proteomes" id="UP001162480"/>
    </source>
</evidence>
<name>A0AA36EZL0_OCTVU</name>
<keyword evidence="2" id="KW-1185">Reference proteome</keyword>
<accession>A0AA36EZL0</accession>
<proteinExistence type="predicted"/>
<dbReference type="EMBL" id="OX597815">
    <property type="protein sequence ID" value="CAI9717623.1"/>
    <property type="molecule type" value="Genomic_DNA"/>
</dbReference>
<dbReference type="PANTHER" id="PTHR47027">
    <property type="entry name" value="REVERSE TRANSCRIPTASE DOMAIN-CONTAINING PROTEIN"/>
    <property type="match status" value="1"/>
</dbReference>
<dbReference type="PANTHER" id="PTHR47027:SF20">
    <property type="entry name" value="REVERSE TRANSCRIPTASE-LIKE PROTEIN WITH RNA-DIRECTED DNA POLYMERASE DOMAIN"/>
    <property type="match status" value="1"/>
</dbReference>
<evidence type="ECO:0008006" key="3">
    <source>
        <dbReference type="Google" id="ProtNLM"/>
    </source>
</evidence>
<organism evidence="1 2">
    <name type="scientific">Octopus vulgaris</name>
    <name type="common">Common octopus</name>
    <dbReference type="NCBI Taxonomy" id="6645"/>
    <lineage>
        <taxon>Eukaryota</taxon>
        <taxon>Metazoa</taxon>
        <taxon>Spiralia</taxon>
        <taxon>Lophotrochozoa</taxon>
        <taxon>Mollusca</taxon>
        <taxon>Cephalopoda</taxon>
        <taxon>Coleoidea</taxon>
        <taxon>Octopodiformes</taxon>
        <taxon>Octopoda</taxon>
        <taxon>Incirrata</taxon>
        <taxon>Octopodidae</taxon>
        <taxon>Octopus</taxon>
    </lineage>
</organism>
<dbReference type="AlphaFoldDB" id="A0AA36EZL0"/>